<keyword evidence="11" id="KW-0732">Signal</keyword>
<evidence type="ECO:0000256" key="7">
    <source>
        <dbReference type="ARBA" id="ARBA00023237"/>
    </source>
</evidence>
<evidence type="ECO:0000256" key="3">
    <source>
        <dbReference type="ARBA" id="ARBA00022452"/>
    </source>
</evidence>
<feature type="domain" description="TonB-dependent receptor-like beta-barrel" evidence="12">
    <location>
        <begin position="422"/>
        <end position="901"/>
    </location>
</feature>
<dbReference type="InterPro" id="IPR037066">
    <property type="entry name" value="Plug_dom_sf"/>
</dbReference>
<dbReference type="EMBL" id="AQHV01000010">
    <property type="protein sequence ID" value="KKB57184.1"/>
    <property type="molecule type" value="Genomic_DNA"/>
</dbReference>
<dbReference type="AlphaFoldDB" id="A0A0F5JHI4"/>
<evidence type="ECO:0000256" key="10">
    <source>
        <dbReference type="SAM" id="MobiDB-lite"/>
    </source>
</evidence>
<evidence type="ECO:0000259" key="13">
    <source>
        <dbReference type="Pfam" id="PF07715"/>
    </source>
</evidence>
<dbReference type="Gene3D" id="2.170.130.10">
    <property type="entry name" value="TonB-dependent receptor, plug domain"/>
    <property type="match status" value="1"/>
</dbReference>
<evidence type="ECO:0000259" key="12">
    <source>
        <dbReference type="Pfam" id="PF00593"/>
    </source>
</evidence>
<gene>
    <name evidence="14" type="ORF">HMPREF1535_01837</name>
</gene>
<proteinExistence type="inferred from homology"/>
<evidence type="ECO:0000256" key="2">
    <source>
        <dbReference type="ARBA" id="ARBA00022448"/>
    </source>
</evidence>
<organism evidence="14 15">
    <name type="scientific">Parabacteroides goldsteinii DSM 19448 = WAL 12034</name>
    <dbReference type="NCBI Taxonomy" id="927665"/>
    <lineage>
        <taxon>Bacteria</taxon>
        <taxon>Pseudomonadati</taxon>
        <taxon>Bacteroidota</taxon>
        <taxon>Bacteroidia</taxon>
        <taxon>Bacteroidales</taxon>
        <taxon>Tannerellaceae</taxon>
        <taxon>Parabacteroides</taxon>
    </lineage>
</organism>
<dbReference type="RefSeq" id="WP_010801105.1">
    <property type="nucleotide sequence ID" value="NZ_KQ033912.1"/>
</dbReference>
<keyword evidence="3 8" id="KW-1134">Transmembrane beta strand</keyword>
<sequence>MRKLSWRFKSRKIMSCVLLLLLLGTLQAMAQQKITGVVKDVSGETIAGANVMVKGTTTGTMTDLDGQFTLDASPNAVLQVSFIGYVSEDVKLEGKTSVIVILSEDTQALDEVVVVGYGSVKRQNLTSSVSKITDEAVKDRAITTLGEAFQGQLAGVRSSASGGGVPGEELVIRIRGMNTINGDSSPLYVIDGVPRDNMSDLNPTDIASIQILKDASATSIYGSRGANGVVLIETKQGQGKPTITFDAYYGVSTPEKKLDVMSGEEWVAWNMFRRNLNHLRAGGSMSDPMSARSAGNQIPSSWASTTEFTDWQDAVMHTAPIQSYQASASAKGDIGSIYFSAGYMNQEGIVKYSYYERLNARLNAMMNITKKLRTGVNVSISHSDRDGADSNGGSNGKGKESSLHHALMLTPLMKLTEGTRDWGFPENIGTTYPNPVEQLKYTTDNTKFMRVAASVWGEYDILDGLTFKTQYSYNYDGKTYEFFQPGNVTYSNGNVTRGNSNSSNTRNWVFQNTLSYDKSFKDHNLSVLLGQSAEEKNYYIISAAASGWPYESIETLNVATTPTTATTQRTAYTTASFFGRASYDYKEKYLLTVSARYDGSSRFGSNKKWGVFPSFSAGWKINEESFMESLDWISLLKLRAAWGMSGNDRIGDYTYMALLGSYNTSWGDKVSSGVAPSRIANEDLQWESTKTLDFGLDFSALKNRIQFNFDYYINTTDNLLFSVPIPYTTGFSSYTANVGSIRNKGWELDITSHNIVGKFDWSTSLNFSRNRNEVLDMGEIDQFTSTSWDAQFITKVGGPVSQFYCYRTDGILLPSDFDANGKALVPILAGQEVGNVKYVDQDKDGQITSADYVPYGNNLPDVVFGLTNRFSWNNFDLSILLQGQIGGDVLFLGSRQYDNGGANVNGLRRWLRSYKPDYLALYGSNENPMPVDYLSQHGIDLSWDGETPNPVGKNDNNDDRRIYDATYLRIKNITFGYTIPKQVLKNTILSNLRCYVSLDNLKTFDSYPGYTPETNSFGNATTMMGLDYSTYPLSKRVIFGVSVVF</sequence>
<dbReference type="FunFam" id="2.170.130.10:FF:000008">
    <property type="entry name" value="SusC/RagA family TonB-linked outer membrane protein"/>
    <property type="match status" value="1"/>
</dbReference>
<dbReference type="Pfam" id="PF00593">
    <property type="entry name" value="TonB_dep_Rec_b-barrel"/>
    <property type="match status" value="1"/>
</dbReference>
<evidence type="ECO:0000256" key="9">
    <source>
        <dbReference type="RuleBase" id="RU003357"/>
    </source>
</evidence>
<keyword evidence="5 9" id="KW-0798">TonB box</keyword>
<dbReference type="STRING" id="927665.HMPREF1535_01837"/>
<dbReference type="GO" id="GO:0009279">
    <property type="term" value="C:cell outer membrane"/>
    <property type="evidence" value="ECO:0007669"/>
    <property type="project" value="UniProtKB-SubCell"/>
</dbReference>
<evidence type="ECO:0000256" key="5">
    <source>
        <dbReference type="ARBA" id="ARBA00023077"/>
    </source>
</evidence>
<dbReference type="InterPro" id="IPR018247">
    <property type="entry name" value="EF_Hand_1_Ca_BS"/>
</dbReference>
<comment type="similarity">
    <text evidence="8 9">Belongs to the TonB-dependent receptor family.</text>
</comment>
<evidence type="ECO:0000313" key="15">
    <source>
        <dbReference type="Proteomes" id="UP000033047"/>
    </source>
</evidence>
<reference evidence="14 15" key="1">
    <citation type="submission" date="2013-04" db="EMBL/GenBank/DDBJ databases">
        <title>The Genome Sequence of Parabacteroides goldsteinii DSM 19448.</title>
        <authorList>
            <consortium name="The Broad Institute Genomics Platform"/>
            <person name="Earl A."/>
            <person name="Ward D."/>
            <person name="Feldgarden M."/>
            <person name="Gevers D."/>
            <person name="Martens E."/>
            <person name="Sakamoto M."/>
            <person name="Benno Y."/>
            <person name="Song Y."/>
            <person name="Liu C."/>
            <person name="Lee J."/>
            <person name="Bolanos M."/>
            <person name="Vaisanen M.L."/>
            <person name="Finegold S.M."/>
            <person name="Walker B."/>
            <person name="Young S."/>
            <person name="Zeng Q."/>
            <person name="Gargeya S."/>
            <person name="Fitzgerald M."/>
            <person name="Haas B."/>
            <person name="Abouelleil A."/>
            <person name="Allen A.W."/>
            <person name="Alvarado L."/>
            <person name="Arachchi H.M."/>
            <person name="Berlin A.M."/>
            <person name="Chapman S.B."/>
            <person name="Gainer-Dewar J."/>
            <person name="Goldberg J."/>
            <person name="Griggs A."/>
            <person name="Gujja S."/>
            <person name="Hansen M."/>
            <person name="Howarth C."/>
            <person name="Imamovic A."/>
            <person name="Ireland A."/>
            <person name="Larimer J."/>
            <person name="McCowan C."/>
            <person name="Murphy C."/>
            <person name="Pearson M."/>
            <person name="Poon T.W."/>
            <person name="Priest M."/>
            <person name="Roberts A."/>
            <person name="Saif S."/>
            <person name="Shea T."/>
            <person name="Sisk P."/>
            <person name="Sykes S."/>
            <person name="Wortman J."/>
            <person name="Nusbaum C."/>
            <person name="Birren B."/>
        </authorList>
    </citation>
    <scope>NUCLEOTIDE SEQUENCE [LARGE SCALE GENOMIC DNA]</scope>
    <source>
        <strain evidence="14 15">DSM 19448</strain>
    </source>
</reference>
<comment type="subcellular location">
    <subcellularLocation>
        <location evidence="1 8">Cell outer membrane</location>
        <topology evidence="1 8">Multi-pass membrane protein</topology>
    </subcellularLocation>
</comment>
<dbReference type="InterPro" id="IPR036942">
    <property type="entry name" value="Beta-barrel_TonB_sf"/>
</dbReference>
<dbReference type="InterPro" id="IPR023997">
    <property type="entry name" value="TonB-dep_OMP_SusC/RagA_CS"/>
</dbReference>
<keyword evidence="6 8" id="KW-0472">Membrane</keyword>
<dbReference type="HOGENOM" id="CLU_004317_0_2_10"/>
<protein>
    <submittedName>
        <fullName evidence="14">SusC/RagA family TonB-linked outer membrane protein</fullName>
    </submittedName>
</protein>
<dbReference type="Proteomes" id="UP000033047">
    <property type="component" value="Unassembled WGS sequence"/>
</dbReference>
<dbReference type="PROSITE" id="PS52016">
    <property type="entry name" value="TONB_DEPENDENT_REC_3"/>
    <property type="match status" value="1"/>
</dbReference>
<dbReference type="Pfam" id="PF07715">
    <property type="entry name" value="Plug"/>
    <property type="match status" value="1"/>
</dbReference>
<feature type="domain" description="TonB-dependent receptor plug" evidence="13">
    <location>
        <begin position="122"/>
        <end position="229"/>
    </location>
</feature>
<dbReference type="SUPFAM" id="SSF49464">
    <property type="entry name" value="Carboxypeptidase regulatory domain-like"/>
    <property type="match status" value="1"/>
</dbReference>
<dbReference type="InterPro" id="IPR012910">
    <property type="entry name" value="Plug_dom"/>
</dbReference>
<evidence type="ECO:0000256" key="8">
    <source>
        <dbReference type="PROSITE-ProRule" id="PRU01360"/>
    </source>
</evidence>
<feature type="chain" id="PRO_5002489985" evidence="11">
    <location>
        <begin position="31"/>
        <end position="1045"/>
    </location>
</feature>
<dbReference type="InterPro" id="IPR023996">
    <property type="entry name" value="TonB-dep_OMP_SusC/RagA"/>
</dbReference>
<evidence type="ECO:0000256" key="1">
    <source>
        <dbReference type="ARBA" id="ARBA00004571"/>
    </source>
</evidence>
<dbReference type="SUPFAM" id="SSF56935">
    <property type="entry name" value="Porins"/>
    <property type="match status" value="1"/>
</dbReference>
<evidence type="ECO:0000256" key="11">
    <source>
        <dbReference type="SAM" id="SignalP"/>
    </source>
</evidence>
<keyword evidence="2 8" id="KW-0813">Transport</keyword>
<dbReference type="Gene3D" id="2.60.40.1120">
    <property type="entry name" value="Carboxypeptidase-like, regulatory domain"/>
    <property type="match status" value="1"/>
</dbReference>
<dbReference type="NCBIfam" id="TIGR04057">
    <property type="entry name" value="SusC_RagA_signa"/>
    <property type="match status" value="1"/>
</dbReference>
<dbReference type="InterPro" id="IPR008969">
    <property type="entry name" value="CarboxyPept-like_regulatory"/>
</dbReference>
<evidence type="ECO:0000313" key="14">
    <source>
        <dbReference type="EMBL" id="KKB57184.1"/>
    </source>
</evidence>
<comment type="caution">
    <text evidence="14">The sequence shown here is derived from an EMBL/GenBank/DDBJ whole genome shotgun (WGS) entry which is preliminary data.</text>
</comment>
<dbReference type="PROSITE" id="PS00018">
    <property type="entry name" value="EF_HAND_1"/>
    <property type="match status" value="1"/>
</dbReference>
<dbReference type="Gene3D" id="2.40.170.20">
    <property type="entry name" value="TonB-dependent receptor, beta-barrel domain"/>
    <property type="match status" value="1"/>
</dbReference>
<keyword evidence="7 8" id="KW-0998">Cell outer membrane</keyword>
<keyword evidence="4 8" id="KW-0812">Transmembrane</keyword>
<dbReference type="NCBIfam" id="TIGR04056">
    <property type="entry name" value="OMP_RagA_SusC"/>
    <property type="match status" value="1"/>
</dbReference>
<dbReference type="Pfam" id="PF13715">
    <property type="entry name" value="CarbopepD_reg_2"/>
    <property type="match status" value="1"/>
</dbReference>
<feature type="signal peptide" evidence="11">
    <location>
        <begin position="1"/>
        <end position="30"/>
    </location>
</feature>
<dbReference type="PATRIC" id="fig|927665.4.peg.1875"/>
<feature type="region of interest" description="Disordered" evidence="10">
    <location>
        <begin position="380"/>
        <end position="401"/>
    </location>
</feature>
<dbReference type="InterPro" id="IPR039426">
    <property type="entry name" value="TonB-dep_rcpt-like"/>
</dbReference>
<name>A0A0F5JHI4_9BACT</name>
<accession>A0A0F5JHI4</accession>
<dbReference type="InterPro" id="IPR000531">
    <property type="entry name" value="Beta-barrel_TonB"/>
</dbReference>
<evidence type="ECO:0000256" key="6">
    <source>
        <dbReference type="ARBA" id="ARBA00023136"/>
    </source>
</evidence>
<evidence type="ECO:0000256" key="4">
    <source>
        <dbReference type="ARBA" id="ARBA00022692"/>
    </source>
</evidence>